<sequence>MINSFILFFTFLTYDYTLKKKKNIININKIMKIKVNIYVKMNVEVKDNIIKKYNKKCFSKILLFLLFLILYIPLCSIHSSFIKLMYS</sequence>
<gene>
    <name evidence="2" type="ORF">PFNF135_03786</name>
</gene>
<protein>
    <submittedName>
        <fullName evidence="2">Uncharacterized protein</fullName>
    </submittedName>
</protein>
<evidence type="ECO:0000313" key="3">
    <source>
        <dbReference type="Proteomes" id="UP000019114"/>
    </source>
</evidence>
<keyword evidence="1" id="KW-0812">Transmembrane</keyword>
<proteinExistence type="predicted"/>
<accession>W4IDT3</accession>
<dbReference type="Proteomes" id="UP000019114">
    <property type="component" value="Unassembled WGS sequence"/>
</dbReference>
<name>W4IDT3_PLAFA</name>
<organism evidence="2 3">
    <name type="scientific">Plasmodium falciparum NF135/5.C10</name>
    <dbReference type="NCBI Taxonomy" id="1036726"/>
    <lineage>
        <taxon>Eukaryota</taxon>
        <taxon>Sar</taxon>
        <taxon>Alveolata</taxon>
        <taxon>Apicomplexa</taxon>
        <taxon>Aconoidasida</taxon>
        <taxon>Haemosporida</taxon>
        <taxon>Plasmodiidae</taxon>
        <taxon>Plasmodium</taxon>
        <taxon>Plasmodium (Laverania)</taxon>
    </lineage>
</organism>
<feature type="transmembrane region" description="Helical" evidence="1">
    <location>
        <begin position="61"/>
        <end position="82"/>
    </location>
</feature>
<dbReference type="EMBL" id="KI926055">
    <property type="protein sequence ID" value="ETW41858.1"/>
    <property type="molecule type" value="Genomic_DNA"/>
</dbReference>
<keyword evidence="1" id="KW-1133">Transmembrane helix</keyword>
<evidence type="ECO:0000256" key="1">
    <source>
        <dbReference type="SAM" id="Phobius"/>
    </source>
</evidence>
<dbReference type="AlphaFoldDB" id="W4IDT3"/>
<reference evidence="2 3" key="1">
    <citation type="submission" date="2013-02" db="EMBL/GenBank/DDBJ databases">
        <title>The Genome Annotation of Plasmodium falciparum NF135/5.C10.</title>
        <authorList>
            <consortium name="The Broad Institute Genome Sequencing Platform"/>
            <consortium name="The Broad Institute Genome Sequencing Center for Infectious Disease"/>
            <person name="Neafsey D."/>
            <person name="Hoffman S."/>
            <person name="Volkman S."/>
            <person name="Rosenthal P."/>
            <person name="Walker B."/>
            <person name="Young S.K."/>
            <person name="Zeng Q."/>
            <person name="Gargeya S."/>
            <person name="Fitzgerald M."/>
            <person name="Haas B."/>
            <person name="Abouelleil A."/>
            <person name="Allen A.W."/>
            <person name="Alvarado L."/>
            <person name="Arachchi H.M."/>
            <person name="Berlin A.M."/>
            <person name="Chapman S.B."/>
            <person name="Gainer-Dewar J."/>
            <person name="Goldberg J."/>
            <person name="Griggs A."/>
            <person name="Gujja S."/>
            <person name="Hansen M."/>
            <person name="Howarth C."/>
            <person name="Imamovic A."/>
            <person name="Ireland A."/>
            <person name="Larimer J."/>
            <person name="McCowan C."/>
            <person name="Murphy C."/>
            <person name="Pearson M."/>
            <person name="Poon T.W."/>
            <person name="Priest M."/>
            <person name="Roberts A."/>
            <person name="Saif S."/>
            <person name="Shea T."/>
            <person name="Sisk P."/>
            <person name="Sykes S."/>
            <person name="Wortman J."/>
            <person name="Nusbaum C."/>
            <person name="Birren B."/>
        </authorList>
    </citation>
    <scope>NUCLEOTIDE SEQUENCE [LARGE SCALE GENOMIC DNA]</scope>
    <source>
        <strain evidence="2 3">NF135/5.C10</strain>
    </source>
</reference>
<keyword evidence="1" id="KW-0472">Membrane</keyword>
<evidence type="ECO:0000313" key="2">
    <source>
        <dbReference type="EMBL" id="ETW41858.1"/>
    </source>
</evidence>
<reference evidence="2 3" key="2">
    <citation type="submission" date="2013-02" db="EMBL/GenBank/DDBJ databases">
        <title>The Genome Sequence of Plasmodium falciparum NF135/5.C10.</title>
        <authorList>
            <consortium name="The Broad Institute Genome Sequencing Platform"/>
            <consortium name="The Broad Institute Genome Sequencing Center for Infectious Disease"/>
            <person name="Neafsey D."/>
            <person name="Cheeseman I."/>
            <person name="Volkman S."/>
            <person name="Adams J."/>
            <person name="Walker B."/>
            <person name="Young S.K."/>
            <person name="Zeng Q."/>
            <person name="Gargeya S."/>
            <person name="Fitzgerald M."/>
            <person name="Haas B."/>
            <person name="Abouelleil A."/>
            <person name="Alvarado L."/>
            <person name="Arachchi H.M."/>
            <person name="Berlin A.M."/>
            <person name="Chapman S.B."/>
            <person name="Dewar J."/>
            <person name="Goldberg J."/>
            <person name="Griggs A."/>
            <person name="Gujja S."/>
            <person name="Hansen M."/>
            <person name="Howarth C."/>
            <person name="Imamovic A."/>
            <person name="Larimer J."/>
            <person name="McCowan C."/>
            <person name="Murphy C."/>
            <person name="Neiman D."/>
            <person name="Pearson M."/>
            <person name="Priest M."/>
            <person name="Roberts A."/>
            <person name="Saif S."/>
            <person name="Shea T."/>
            <person name="Sisk P."/>
            <person name="Sykes S."/>
            <person name="Wortman J."/>
            <person name="Nusbaum C."/>
            <person name="Birren B."/>
        </authorList>
    </citation>
    <scope>NUCLEOTIDE SEQUENCE [LARGE SCALE GENOMIC DNA]</scope>
    <source>
        <strain evidence="2 3">NF135/5.C10</strain>
    </source>
</reference>